<reference evidence="8" key="2">
    <citation type="submission" date="2020-09" db="EMBL/GenBank/DDBJ databases">
        <authorList>
            <person name="Sun Q."/>
            <person name="Zhou Y."/>
        </authorList>
    </citation>
    <scope>NUCLEOTIDE SEQUENCE</scope>
    <source>
        <strain evidence="8">CGMCC 1.15343</strain>
    </source>
</reference>
<protein>
    <recommendedName>
        <fullName evidence="10">HicA toxin of toxin-antitoxin</fullName>
    </recommendedName>
</protein>
<gene>
    <name evidence="8" type="ORF">GCM10011387_22550</name>
</gene>
<dbReference type="Gene3D" id="3.30.920.30">
    <property type="entry name" value="Hypothetical protein"/>
    <property type="match status" value="1"/>
</dbReference>
<dbReference type="SUPFAM" id="SSF54786">
    <property type="entry name" value="YcfA/nrd intein domain"/>
    <property type="match status" value="1"/>
</dbReference>
<keyword evidence="7" id="KW-0346">Stress response</keyword>
<dbReference type="Pfam" id="PF07927">
    <property type="entry name" value="HicA_toxin"/>
    <property type="match status" value="1"/>
</dbReference>
<dbReference type="InterPro" id="IPR012933">
    <property type="entry name" value="HicA_mRNA_interferase"/>
</dbReference>
<dbReference type="EMBL" id="BMIL01000007">
    <property type="protein sequence ID" value="GGC68611.1"/>
    <property type="molecule type" value="Genomic_DNA"/>
</dbReference>
<organism evidence="8 9">
    <name type="scientific">Pedobacter quisquiliarum</name>
    <dbReference type="NCBI Taxonomy" id="1834438"/>
    <lineage>
        <taxon>Bacteria</taxon>
        <taxon>Pseudomonadati</taxon>
        <taxon>Bacteroidota</taxon>
        <taxon>Sphingobacteriia</taxon>
        <taxon>Sphingobacteriales</taxon>
        <taxon>Sphingobacteriaceae</taxon>
        <taxon>Pedobacter</taxon>
    </lineage>
</organism>
<evidence type="ECO:0000256" key="3">
    <source>
        <dbReference type="ARBA" id="ARBA00022722"/>
    </source>
</evidence>
<keyword evidence="9" id="KW-1185">Reference proteome</keyword>
<dbReference type="RefSeq" id="WP_188627008.1">
    <property type="nucleotide sequence ID" value="NZ_BMIL01000007.1"/>
</dbReference>
<evidence type="ECO:0000256" key="5">
    <source>
        <dbReference type="ARBA" id="ARBA00022801"/>
    </source>
</evidence>
<dbReference type="GO" id="GO:0016787">
    <property type="term" value="F:hydrolase activity"/>
    <property type="evidence" value="ECO:0007669"/>
    <property type="project" value="UniProtKB-KW"/>
</dbReference>
<sequence length="63" mass="7043">MKWNELTKKLSKAGWIFLRNAKGSHEIWHHPEIKGSEIVIANHPSKEVGTGLASKILKKAGLQ</sequence>
<evidence type="ECO:0000256" key="6">
    <source>
        <dbReference type="ARBA" id="ARBA00022884"/>
    </source>
</evidence>
<evidence type="ECO:0000256" key="2">
    <source>
        <dbReference type="ARBA" id="ARBA00022649"/>
    </source>
</evidence>
<evidence type="ECO:0000313" key="8">
    <source>
        <dbReference type="EMBL" id="GGC68611.1"/>
    </source>
</evidence>
<keyword evidence="6" id="KW-0694">RNA-binding</keyword>
<reference evidence="8" key="1">
    <citation type="journal article" date="2014" name="Int. J. Syst. Evol. Microbiol.">
        <title>Complete genome sequence of Corynebacterium casei LMG S-19264T (=DSM 44701T), isolated from a smear-ripened cheese.</title>
        <authorList>
            <consortium name="US DOE Joint Genome Institute (JGI-PGF)"/>
            <person name="Walter F."/>
            <person name="Albersmeier A."/>
            <person name="Kalinowski J."/>
            <person name="Ruckert C."/>
        </authorList>
    </citation>
    <scope>NUCLEOTIDE SEQUENCE</scope>
    <source>
        <strain evidence="8">CGMCC 1.15343</strain>
    </source>
</reference>
<comment type="similarity">
    <text evidence="1">Belongs to the HicA mRNA interferase family.</text>
</comment>
<dbReference type="Proteomes" id="UP000651668">
    <property type="component" value="Unassembled WGS sequence"/>
</dbReference>
<evidence type="ECO:0000313" key="9">
    <source>
        <dbReference type="Proteomes" id="UP000651668"/>
    </source>
</evidence>
<keyword evidence="2" id="KW-1277">Toxin-antitoxin system</keyword>
<dbReference type="GO" id="GO:0003729">
    <property type="term" value="F:mRNA binding"/>
    <property type="evidence" value="ECO:0007669"/>
    <property type="project" value="InterPro"/>
</dbReference>
<dbReference type="GO" id="GO:0004519">
    <property type="term" value="F:endonuclease activity"/>
    <property type="evidence" value="ECO:0007669"/>
    <property type="project" value="UniProtKB-KW"/>
</dbReference>
<keyword evidence="5" id="KW-0378">Hydrolase</keyword>
<proteinExistence type="inferred from homology"/>
<name>A0A916UCI4_9SPHI</name>
<evidence type="ECO:0000256" key="1">
    <source>
        <dbReference type="ARBA" id="ARBA00006620"/>
    </source>
</evidence>
<dbReference type="AlphaFoldDB" id="A0A916UCI4"/>
<keyword evidence="3" id="KW-0540">Nuclease</keyword>
<evidence type="ECO:0000256" key="4">
    <source>
        <dbReference type="ARBA" id="ARBA00022759"/>
    </source>
</evidence>
<accession>A0A916UCI4</accession>
<evidence type="ECO:0008006" key="10">
    <source>
        <dbReference type="Google" id="ProtNLM"/>
    </source>
</evidence>
<dbReference type="InterPro" id="IPR038570">
    <property type="entry name" value="HicA_sf"/>
</dbReference>
<evidence type="ECO:0000256" key="7">
    <source>
        <dbReference type="ARBA" id="ARBA00023016"/>
    </source>
</evidence>
<comment type="caution">
    <text evidence="8">The sequence shown here is derived from an EMBL/GenBank/DDBJ whole genome shotgun (WGS) entry which is preliminary data.</text>
</comment>
<keyword evidence="4" id="KW-0255">Endonuclease</keyword>